<dbReference type="InParanoid" id="A0A0Q0RTI7"/>
<reference evidence="1 2" key="1">
    <citation type="submission" date="2015-09" db="EMBL/GenBank/DDBJ databases">
        <title>Heavy metals and arsenic resistance mechanisms in polyextremophilic archaea of the family Ferroplasmaceae.</title>
        <authorList>
            <person name="Bulaev A.G."/>
            <person name="Kanygina A.V."/>
        </authorList>
    </citation>
    <scope>NUCLEOTIDE SEQUENCE [LARGE SCALE GENOMIC DNA]</scope>
    <source>
        <strain evidence="1 2">BH2</strain>
    </source>
</reference>
<evidence type="ECO:0000313" key="2">
    <source>
        <dbReference type="Proteomes" id="UP000050301"/>
    </source>
</evidence>
<accession>A0A0Q0RTI7</accession>
<sequence length="916" mass="106528">MEEHKNANLSNIMTFRNDFITDVMDWAVENLFSKIWNNPEWMKCAKGGDERESYKNKPDMFYAAHIFSGTAMALKIADYKYTKSKPNDIEKTELRLKRSILGYMFHDYNKLQDYSNNINMDNKDILSELINDFKDQLTDLKLTSNDVYFIAFSTEKGTQFHANSIDINPESDLSFESNFSRLADQLSSIFLEDNPVLHDIKYNNEPVIPKNNIHKIRINATPYITLTSILKVVLTEEIIKRGKENINDGFYLWSTLNTIYYVSENPIELNYDELAKLVMNKISNIAHLENGIAFTDRRVDISSNKIGFISLETLKKFVLDNDKFKQVVHLENIILKDDFRKNAEMYSDLILSKLKSYKINFYKDLPSVTQTKKKERSIRDYLELDEIQDFEADKITERLHTFLIRFIQLNSDLAGEDINFIRSLLESQLESNKNLLSNILPKNNQEKSALLIPLIIDNENINWDNILNGVLKQINIEFDSEKNQKLIRELINIILGYNELNLPEVPDKKNMSMINGYPRKEGKSGIASKENLFGIGTNSFNNRIITSGIANGYIDEYSIFEFSIRSIIAPKLYSKYSSTVLFLAFPGAVPFMDIGKFLQVFNETDVLQVGNIRLTIEENNAKMNNFKFDTTYFIYLPDPKSDADFIKNLRMCIDIASKSKLHVLISFSNNLFYNTWNETINMEIESSILNSMKWNKLRCNNLASVKNQMSFFMSVSKTNNNFDYDNCANVIRDYIRNNLSLNSYVHKQIFEGHYRFSDSTDDYDVFHKLVYDKRGEMMKEIENLGNIAADLYLLRYDSSSSDRGWMLRESLEVLEKMKAETNAKNLEELKEFVSGHLYSGMNRLYLRDNPNSKYKPDINKINDFANELINLIMTEFKGRIPVGNTRSYLIDGFEIEYYIASDKKWKAYGEKKEVGK</sequence>
<evidence type="ECO:0008006" key="3">
    <source>
        <dbReference type="Google" id="ProtNLM"/>
    </source>
</evidence>
<keyword evidence="2" id="KW-1185">Reference proteome</keyword>
<dbReference type="GeneID" id="84221155"/>
<dbReference type="EMBL" id="LKBH01000107">
    <property type="protein sequence ID" value="KQB35695.1"/>
    <property type="molecule type" value="Genomic_DNA"/>
</dbReference>
<comment type="caution">
    <text evidence="1">The sequence shown here is derived from an EMBL/GenBank/DDBJ whole genome shotgun (WGS) entry which is preliminary data.</text>
</comment>
<dbReference type="RefSeq" id="WP_054964024.1">
    <property type="nucleotide sequence ID" value="NZ_LKBH01000107.1"/>
</dbReference>
<dbReference type="Proteomes" id="UP000050301">
    <property type="component" value="Unassembled WGS sequence"/>
</dbReference>
<protein>
    <recommendedName>
        <fullName evidence="3">Type I-D CRISPR-associated protein Cas10d/Csc3</fullName>
    </recommendedName>
</protein>
<proteinExistence type="predicted"/>
<dbReference type="AlphaFoldDB" id="A0A0Q0RTI7"/>
<gene>
    <name evidence="1" type="ORF">AOG55_06100</name>
</gene>
<evidence type="ECO:0000313" key="1">
    <source>
        <dbReference type="EMBL" id="KQB35695.1"/>
    </source>
</evidence>
<name>A0A0Q0RTI7_9ARCH</name>
<organism evidence="1 2">
    <name type="scientific">Acidiplasma cupricumulans</name>
    <dbReference type="NCBI Taxonomy" id="312540"/>
    <lineage>
        <taxon>Archaea</taxon>
        <taxon>Methanobacteriati</taxon>
        <taxon>Thermoplasmatota</taxon>
        <taxon>Thermoplasmata</taxon>
        <taxon>Thermoplasmatales</taxon>
        <taxon>Ferroplasmaceae</taxon>
        <taxon>Acidiplasma</taxon>
    </lineage>
</organism>